<dbReference type="GO" id="GO:0003676">
    <property type="term" value="F:nucleic acid binding"/>
    <property type="evidence" value="ECO:0007669"/>
    <property type="project" value="InterPro"/>
</dbReference>
<organism evidence="1 2">
    <name type="scientific">Caenorhabditis angaria</name>
    <dbReference type="NCBI Taxonomy" id="860376"/>
    <lineage>
        <taxon>Eukaryota</taxon>
        <taxon>Metazoa</taxon>
        <taxon>Ecdysozoa</taxon>
        <taxon>Nematoda</taxon>
        <taxon>Chromadorea</taxon>
        <taxon>Rhabditida</taxon>
        <taxon>Rhabditina</taxon>
        <taxon>Rhabditomorpha</taxon>
        <taxon>Rhabditoidea</taxon>
        <taxon>Rhabditidae</taxon>
        <taxon>Peloderinae</taxon>
        <taxon>Caenorhabditis</taxon>
    </lineage>
</organism>
<name>A0A9P1MZB6_9PELO</name>
<gene>
    <name evidence="1" type="ORF">CAMP_LOCUS4862</name>
</gene>
<proteinExistence type="predicted"/>
<evidence type="ECO:0000313" key="2">
    <source>
        <dbReference type="Proteomes" id="UP001152747"/>
    </source>
</evidence>
<keyword evidence="2" id="KW-1185">Reference proteome</keyword>
<dbReference type="InterPro" id="IPR035979">
    <property type="entry name" value="RBD_domain_sf"/>
</dbReference>
<dbReference type="SUPFAM" id="SSF54928">
    <property type="entry name" value="RNA-binding domain, RBD"/>
    <property type="match status" value="1"/>
</dbReference>
<comment type="caution">
    <text evidence="1">The sequence shown here is derived from an EMBL/GenBank/DDBJ whole genome shotgun (WGS) entry which is preliminary data.</text>
</comment>
<accession>A0A9P1MZB6</accession>
<dbReference type="AlphaFoldDB" id="A0A9P1MZB6"/>
<dbReference type="EMBL" id="CANHGI010000002">
    <property type="protein sequence ID" value="CAI5442225.1"/>
    <property type="molecule type" value="Genomic_DNA"/>
</dbReference>
<reference evidence="1" key="1">
    <citation type="submission" date="2022-11" db="EMBL/GenBank/DDBJ databases">
        <authorList>
            <person name="Kikuchi T."/>
        </authorList>
    </citation>
    <scope>NUCLEOTIDE SEQUENCE</scope>
    <source>
        <strain evidence="1">PS1010</strain>
    </source>
</reference>
<protein>
    <submittedName>
        <fullName evidence="1">Uncharacterized protein</fullName>
    </submittedName>
</protein>
<sequence>MMNSTQNASVIIEWCPKWLCQLPKNHPKYLVIDELMEGYNDFRKTYVGIGATIVQLKFKHQSDFNRFTTSNIEFLICDELDVKVFNLHVGLDEDIIKSHLNQRWEVRSVRKEKNATTALVSFTSGYDVKDFNDYLTKKHVFLFGKHSLPTRETIVSGEGETTAAGFDVKTIEVPEEDEEWKAQLDFLLQLEKEREVKKRKCIEKIDQEYDAKVGEIGERDKKRRKNAEVMNKIKDEAESMRTSYEKIVQLAMGMSNNI</sequence>
<evidence type="ECO:0000313" key="1">
    <source>
        <dbReference type="EMBL" id="CAI5442225.1"/>
    </source>
</evidence>
<dbReference type="Proteomes" id="UP001152747">
    <property type="component" value="Unassembled WGS sequence"/>
</dbReference>